<dbReference type="RefSeq" id="WP_185257131.1">
    <property type="nucleotide sequence ID" value="NZ_AP023368.1"/>
</dbReference>
<dbReference type="EMBL" id="AP023368">
    <property type="protein sequence ID" value="BCK01585.1"/>
    <property type="molecule type" value="Genomic_DNA"/>
</dbReference>
<dbReference type="Proteomes" id="UP000515703">
    <property type="component" value="Chromosome"/>
</dbReference>
<keyword evidence="2" id="KW-1185">Reference proteome</keyword>
<gene>
    <name evidence="1" type="ORF">bsdcttw_46250</name>
</gene>
<dbReference type="AlphaFoldDB" id="A0A7M3SAG7"/>
<accession>A0A7M3SAG7</accession>
<protein>
    <submittedName>
        <fullName evidence="1">Uncharacterized protein</fullName>
    </submittedName>
</protein>
<dbReference type="KEGG" id="acht:bsdcttw_46250"/>
<organism evidence="1 2">
    <name type="scientific">Anaerocolumna chitinilytica</name>
    <dbReference type="NCBI Taxonomy" id="1727145"/>
    <lineage>
        <taxon>Bacteria</taxon>
        <taxon>Bacillati</taxon>
        <taxon>Bacillota</taxon>
        <taxon>Clostridia</taxon>
        <taxon>Lachnospirales</taxon>
        <taxon>Lachnospiraceae</taxon>
        <taxon>Anaerocolumna</taxon>
    </lineage>
</organism>
<reference evidence="1 2" key="2">
    <citation type="submission" date="2020-08" db="EMBL/GenBank/DDBJ databases">
        <authorList>
            <person name="Ueki A."/>
            <person name="Tonouchi A."/>
        </authorList>
    </citation>
    <scope>NUCLEOTIDE SEQUENCE [LARGE SCALE GENOMIC DNA]</scope>
    <source>
        <strain evidence="1 2">CTTW</strain>
    </source>
</reference>
<proteinExistence type="predicted"/>
<evidence type="ECO:0000313" key="1">
    <source>
        <dbReference type="EMBL" id="BCK01585.1"/>
    </source>
</evidence>
<evidence type="ECO:0000313" key="2">
    <source>
        <dbReference type="Proteomes" id="UP000515703"/>
    </source>
</evidence>
<sequence length="131" mass="15010">MAKYIVIIIEFHSKTETELEIFAEEDSDDVVMKTSINNREVFVSDYNYLPAYQKLRDCLLAMGYGIKCNGSRRNAVQSGMMGSNAKIYLVELGRQALLQDIVCIYDYADINEFPNTQEQMAFLQKWITSLG</sequence>
<name>A0A7M3SAG7_9FIRM</name>
<reference evidence="1 2" key="1">
    <citation type="submission" date="2020-08" db="EMBL/GenBank/DDBJ databases">
        <title>Draft genome sequencing of an Anaerocolumna strain isolated from anoxic soil subjected to BSD treatment.</title>
        <authorList>
            <person name="Uek A."/>
            <person name="Tonouchi A."/>
        </authorList>
    </citation>
    <scope>NUCLEOTIDE SEQUENCE [LARGE SCALE GENOMIC DNA]</scope>
    <source>
        <strain evidence="1 2">CTTW</strain>
    </source>
</reference>